<dbReference type="EMBL" id="AVOT02053821">
    <property type="protein sequence ID" value="MBW0548589.1"/>
    <property type="molecule type" value="Genomic_DNA"/>
</dbReference>
<evidence type="ECO:0000313" key="3">
    <source>
        <dbReference type="Proteomes" id="UP000765509"/>
    </source>
</evidence>
<reference evidence="2" key="1">
    <citation type="submission" date="2021-03" db="EMBL/GenBank/DDBJ databases">
        <title>Draft genome sequence of rust myrtle Austropuccinia psidii MF-1, a brazilian biotype.</title>
        <authorList>
            <person name="Quecine M.C."/>
            <person name="Pachon D.M.R."/>
            <person name="Bonatelli M.L."/>
            <person name="Correr F.H."/>
            <person name="Franceschini L.M."/>
            <person name="Leite T.F."/>
            <person name="Margarido G.R.A."/>
            <person name="Almeida C.A."/>
            <person name="Ferrarezi J.A."/>
            <person name="Labate C.A."/>
        </authorList>
    </citation>
    <scope>NUCLEOTIDE SEQUENCE</scope>
    <source>
        <strain evidence="2">MF-1</strain>
    </source>
</reference>
<feature type="compositionally biased region" description="Basic and acidic residues" evidence="1">
    <location>
        <begin position="1"/>
        <end position="23"/>
    </location>
</feature>
<sequence>MSCVHPRDLGFQRHQPEDREPLSRNRRPGRGHLLHSGGWQDIQEISTHSSIHITIQTETTNRRTGRIWTKFFSSTNSSKTFFNGAWTTRGSTWHTTGQNLEQVARRSVSKR</sequence>
<feature type="region of interest" description="Disordered" evidence="1">
    <location>
        <begin position="1"/>
        <end position="38"/>
    </location>
</feature>
<evidence type="ECO:0000256" key="1">
    <source>
        <dbReference type="SAM" id="MobiDB-lite"/>
    </source>
</evidence>
<dbReference type="Proteomes" id="UP000765509">
    <property type="component" value="Unassembled WGS sequence"/>
</dbReference>
<dbReference type="AlphaFoldDB" id="A0A9Q3IRG0"/>
<organism evidence="2 3">
    <name type="scientific">Austropuccinia psidii MF-1</name>
    <dbReference type="NCBI Taxonomy" id="1389203"/>
    <lineage>
        <taxon>Eukaryota</taxon>
        <taxon>Fungi</taxon>
        <taxon>Dikarya</taxon>
        <taxon>Basidiomycota</taxon>
        <taxon>Pucciniomycotina</taxon>
        <taxon>Pucciniomycetes</taxon>
        <taxon>Pucciniales</taxon>
        <taxon>Sphaerophragmiaceae</taxon>
        <taxon>Austropuccinia</taxon>
    </lineage>
</organism>
<name>A0A9Q3IRG0_9BASI</name>
<keyword evidence="3" id="KW-1185">Reference proteome</keyword>
<gene>
    <name evidence="2" type="ORF">O181_088304</name>
</gene>
<protein>
    <submittedName>
        <fullName evidence="2">Uncharacterized protein</fullName>
    </submittedName>
</protein>
<proteinExistence type="predicted"/>
<comment type="caution">
    <text evidence="2">The sequence shown here is derived from an EMBL/GenBank/DDBJ whole genome shotgun (WGS) entry which is preliminary data.</text>
</comment>
<feature type="compositionally biased region" description="Basic residues" evidence="1">
    <location>
        <begin position="24"/>
        <end position="33"/>
    </location>
</feature>
<evidence type="ECO:0000313" key="2">
    <source>
        <dbReference type="EMBL" id="MBW0548589.1"/>
    </source>
</evidence>
<accession>A0A9Q3IRG0</accession>